<reference evidence="10" key="1">
    <citation type="submission" date="2021-02" db="EMBL/GenBank/DDBJ databases">
        <authorList>
            <person name="Nowell W R."/>
        </authorList>
    </citation>
    <scope>NUCLEOTIDE SEQUENCE</scope>
</reference>
<comment type="caution">
    <text evidence="10">The sequence shown here is derived from an EMBL/GenBank/DDBJ whole genome shotgun (WGS) entry which is preliminary data.</text>
</comment>
<evidence type="ECO:0000256" key="5">
    <source>
        <dbReference type="ARBA" id="ARBA00022777"/>
    </source>
</evidence>
<dbReference type="GO" id="GO:0005524">
    <property type="term" value="F:ATP binding"/>
    <property type="evidence" value="ECO:0007669"/>
    <property type="project" value="UniProtKB-KW"/>
</dbReference>
<gene>
    <name evidence="10" type="ORF">XAT740_LOCUS47081</name>
</gene>
<dbReference type="PANTHER" id="PTHR20275:SF0">
    <property type="entry name" value="NAD KINASE"/>
    <property type="match status" value="1"/>
</dbReference>
<evidence type="ECO:0000256" key="4">
    <source>
        <dbReference type="ARBA" id="ARBA00022741"/>
    </source>
</evidence>
<keyword evidence="7" id="KW-0521">NADP</keyword>
<feature type="compositionally biased region" description="Basic and acidic residues" evidence="9">
    <location>
        <begin position="313"/>
        <end position="325"/>
    </location>
</feature>
<evidence type="ECO:0000256" key="2">
    <source>
        <dbReference type="ARBA" id="ARBA00012120"/>
    </source>
</evidence>
<organism evidence="10 11">
    <name type="scientific">Adineta ricciae</name>
    <name type="common">Rotifer</name>
    <dbReference type="NCBI Taxonomy" id="249248"/>
    <lineage>
        <taxon>Eukaryota</taxon>
        <taxon>Metazoa</taxon>
        <taxon>Spiralia</taxon>
        <taxon>Gnathifera</taxon>
        <taxon>Rotifera</taxon>
        <taxon>Eurotatoria</taxon>
        <taxon>Bdelloidea</taxon>
        <taxon>Adinetida</taxon>
        <taxon>Adinetidae</taxon>
        <taxon>Adineta</taxon>
    </lineage>
</organism>
<evidence type="ECO:0000256" key="7">
    <source>
        <dbReference type="ARBA" id="ARBA00022857"/>
    </source>
</evidence>
<dbReference type="InterPro" id="IPR016064">
    <property type="entry name" value="NAD/diacylglycerol_kinase_sf"/>
</dbReference>
<dbReference type="InterPro" id="IPR002504">
    <property type="entry name" value="NADK"/>
</dbReference>
<accession>A0A816AHT6</accession>
<dbReference type="SUPFAM" id="SSF111331">
    <property type="entry name" value="NAD kinase/diacylglycerol kinase-like"/>
    <property type="match status" value="1"/>
</dbReference>
<name>A0A816AHT6_ADIRI</name>
<keyword evidence="11" id="KW-1185">Reference proteome</keyword>
<sequence length="514" mass="57528">MSNHAISETSPPRTFLLQRRSVSVGDSPLQSAADDDDSETFAATNSTENYNQYITKCDDDGYICAPLPHCNNRPTAKTCWIMTSSPPAFPVSFSRRSISMSVDNSKTRRARSAFAPSPKSNFGPKATLKKIQNNDQLIVIQDPSSQRLHWISPPNNILIIRKPGPQTMLEFRQLIVKLLKRRLNVYIELSEHMHLPFAQDAELKEHAERCLAFDHENDIAKIDLIVCLGGDGTLLHASSIFQRSCPPVLSFSMGSLGFLTPFDFKHHDKIINEVISGNVAVLLRTRLKCSIVKDGLKKKSSSEASFRSLSPEEVSKDEKHKHAQRDEKISHLALNEVVIDRGPNSYLSNLDLYINDRFITKVQGDGLIVSTPTGSTAYAMAAGSSMVHPNVPAMVICPICPHSLSFRPIVVPAGIELKVKVSEDTRLTAWLSVDGRNRHELQQQDSVRITTSVYPVPSICRFDQLGDWFESLADILHWNLRKTQLSLDYNHSSEDYQHDETEDKQDPSSSPKLE</sequence>
<evidence type="ECO:0000313" key="10">
    <source>
        <dbReference type="EMBL" id="CAF1595773.1"/>
    </source>
</evidence>
<proteinExistence type="inferred from homology"/>
<dbReference type="GO" id="GO:0006741">
    <property type="term" value="P:NADP+ biosynthetic process"/>
    <property type="evidence" value="ECO:0007669"/>
    <property type="project" value="InterPro"/>
</dbReference>
<feature type="region of interest" description="Disordered" evidence="9">
    <location>
        <begin position="100"/>
        <end position="120"/>
    </location>
</feature>
<feature type="region of interest" description="Disordered" evidence="9">
    <location>
        <begin position="493"/>
        <end position="514"/>
    </location>
</feature>
<evidence type="ECO:0000313" key="11">
    <source>
        <dbReference type="Proteomes" id="UP000663828"/>
    </source>
</evidence>
<evidence type="ECO:0000256" key="3">
    <source>
        <dbReference type="ARBA" id="ARBA00022679"/>
    </source>
</evidence>
<dbReference type="Pfam" id="PF01513">
    <property type="entry name" value="NAD_kinase"/>
    <property type="match status" value="1"/>
</dbReference>
<comment type="similarity">
    <text evidence="1">Belongs to the NAD kinase family.</text>
</comment>
<dbReference type="Gene3D" id="3.40.50.10330">
    <property type="entry name" value="Probable inorganic polyphosphate/atp-NAD kinase, domain 1"/>
    <property type="match status" value="1"/>
</dbReference>
<evidence type="ECO:0000256" key="9">
    <source>
        <dbReference type="SAM" id="MobiDB-lite"/>
    </source>
</evidence>
<keyword evidence="5" id="KW-0418">Kinase</keyword>
<dbReference type="HAMAP" id="MF_00361">
    <property type="entry name" value="NAD_kinase"/>
    <property type="match status" value="1"/>
</dbReference>
<feature type="region of interest" description="Disordered" evidence="9">
    <location>
        <begin position="303"/>
        <end position="325"/>
    </location>
</feature>
<dbReference type="EMBL" id="CAJNOR010006452">
    <property type="protein sequence ID" value="CAF1595773.1"/>
    <property type="molecule type" value="Genomic_DNA"/>
</dbReference>
<dbReference type="InterPro" id="IPR017438">
    <property type="entry name" value="ATP-NAD_kinase_N"/>
</dbReference>
<dbReference type="PANTHER" id="PTHR20275">
    <property type="entry name" value="NAD KINASE"/>
    <property type="match status" value="1"/>
</dbReference>
<dbReference type="GO" id="GO:0019674">
    <property type="term" value="P:NAD+ metabolic process"/>
    <property type="evidence" value="ECO:0007669"/>
    <property type="project" value="InterPro"/>
</dbReference>
<dbReference type="AlphaFoldDB" id="A0A816AHT6"/>
<keyword evidence="8" id="KW-0520">NAD</keyword>
<keyword evidence="3" id="KW-0808">Transferase</keyword>
<keyword evidence="4" id="KW-0547">Nucleotide-binding</keyword>
<dbReference type="InterPro" id="IPR017437">
    <property type="entry name" value="ATP-NAD_kinase_PpnK-typ_C"/>
</dbReference>
<protein>
    <recommendedName>
        <fullName evidence="2">NAD(+) kinase</fullName>
        <ecNumber evidence="2">2.7.1.23</ecNumber>
    </recommendedName>
</protein>
<evidence type="ECO:0000256" key="6">
    <source>
        <dbReference type="ARBA" id="ARBA00022840"/>
    </source>
</evidence>
<dbReference type="GO" id="GO:0003951">
    <property type="term" value="F:NAD+ kinase activity"/>
    <property type="evidence" value="ECO:0007669"/>
    <property type="project" value="UniProtKB-EC"/>
</dbReference>
<evidence type="ECO:0000256" key="8">
    <source>
        <dbReference type="ARBA" id="ARBA00023027"/>
    </source>
</evidence>
<dbReference type="Gene3D" id="2.60.200.30">
    <property type="entry name" value="Probable inorganic polyphosphate/atp-NAD kinase, domain 2"/>
    <property type="match status" value="1"/>
</dbReference>
<dbReference type="Pfam" id="PF20143">
    <property type="entry name" value="NAD_kinase_C"/>
    <property type="match status" value="1"/>
</dbReference>
<dbReference type="Proteomes" id="UP000663828">
    <property type="component" value="Unassembled WGS sequence"/>
</dbReference>
<feature type="compositionally biased region" description="Basic and acidic residues" evidence="9">
    <location>
        <begin position="493"/>
        <end position="506"/>
    </location>
</feature>
<dbReference type="EC" id="2.7.1.23" evidence="2"/>
<evidence type="ECO:0000256" key="1">
    <source>
        <dbReference type="ARBA" id="ARBA00010995"/>
    </source>
</evidence>
<dbReference type="FunFam" id="2.60.200.30:FF:000009">
    <property type="entry name" value="Poly(P)/ATP NAD kinase"/>
    <property type="match status" value="1"/>
</dbReference>
<keyword evidence="6" id="KW-0067">ATP-binding</keyword>